<keyword evidence="1 2" id="KW-0732">Signal</keyword>
<proteinExistence type="predicted"/>
<protein>
    <submittedName>
        <fullName evidence="3">Prolyl oligopeptidase family serine peptidase</fullName>
    </submittedName>
</protein>
<dbReference type="Pfam" id="PF00756">
    <property type="entry name" value="Esterase"/>
    <property type="match status" value="1"/>
</dbReference>
<accession>A0AAP2DHG5</accession>
<keyword evidence="4" id="KW-1185">Reference proteome</keyword>
<evidence type="ECO:0000256" key="2">
    <source>
        <dbReference type="SAM" id="SignalP"/>
    </source>
</evidence>
<dbReference type="InterPro" id="IPR050955">
    <property type="entry name" value="Plant_Biomass_Hydrol_Est"/>
</dbReference>
<sequence length="816" mass="89952">MKLSLLFLLALSCFTTYSQTYQFKQGLAAGQCHRYGREAIIADQLAWQRLTGALKKPMAGDVLMTNSEGKQITWKTVTADSTGRFRGDALANGYLYLTYEADRKQAMLLNISGDAMCYVNGAPRGGDIYGDGWMNLPVQIKKGLNEIIVRCTGSARWQGVSARLSLPEKTAMISTDDATLPHVVVGQTADALLGAVVVINTTAKPLTGLTLTATLEGQTLSSDVPVIAAMTLRKVPFRINASGVKTKQTYTCALQLRQKGKLLDEKNISIDAVESHDHHSYTFVSNIDGSVQYYSVAPQMSTGNGQPAMFLSVHGAGVQAIGQARAYKPKDWGVLVAPTNRRPRGFNWEDWGRLDALEVFELARKKFNPDPQKIYLTGHSMGGHGTWYLGATYPGKWAAIAPCAGYPTLTGYGSADGKIPESGATEVEKLLLRAGNASNVIELARNYRSLGVYIHHGDSDKVVPVTYAQQMRKVLGEFHKDFSYYEYPGGSHWFGNESVDWLPIFDYFRWHHIQPDSAVHVIDFTTANPAISSQYRWASVLQQQRALEFSRLQLKRDRKRKTITGTTANVSILGLSFGDFSKGDTITIIIDQEKPVKYVVTAPEDNLYLHKDRQWQRGEKPSVSHKGVDRNGTFKEAFNHRMIFVYGTTGDQNENAWAYNKARYDAEIWYYRGNGAVDMVADKDFNADIYKDRGVVLYGNATTNAAWKKLLGNCPIQVKRGSVKAGAQQFEGNNLGVYFTWPRAGSNIASVAVVSGTGLQGMRTAEANQYFAAGSGFPDYMIFSTEMLRNGAAGVKLAGFYGNDWSLENGTSATNK</sequence>
<dbReference type="PANTHER" id="PTHR43037:SF4">
    <property type="entry name" value="PEPTIDASE S9 PROLYL OLIGOPEPTIDASE CATALYTIC DOMAIN-CONTAINING PROTEIN"/>
    <property type="match status" value="1"/>
</dbReference>
<dbReference type="Gene3D" id="3.40.50.1820">
    <property type="entry name" value="alpha/beta hydrolase"/>
    <property type="match status" value="1"/>
</dbReference>
<dbReference type="InterPro" id="IPR029058">
    <property type="entry name" value="AB_hydrolase_fold"/>
</dbReference>
<dbReference type="SUPFAM" id="SSF53474">
    <property type="entry name" value="alpha/beta-Hydrolases"/>
    <property type="match status" value="2"/>
</dbReference>
<gene>
    <name evidence="3" type="ORF">KK083_02220</name>
</gene>
<dbReference type="EMBL" id="JAHESF010000002">
    <property type="protein sequence ID" value="MBT1695674.1"/>
    <property type="molecule type" value="Genomic_DNA"/>
</dbReference>
<evidence type="ECO:0000256" key="1">
    <source>
        <dbReference type="ARBA" id="ARBA00022729"/>
    </source>
</evidence>
<evidence type="ECO:0000313" key="3">
    <source>
        <dbReference type="EMBL" id="MBT1695674.1"/>
    </source>
</evidence>
<feature type="chain" id="PRO_5042915208" evidence="2">
    <location>
        <begin position="19"/>
        <end position="816"/>
    </location>
</feature>
<comment type="caution">
    <text evidence="3">The sequence shown here is derived from an EMBL/GenBank/DDBJ whole genome shotgun (WGS) entry which is preliminary data.</text>
</comment>
<dbReference type="AlphaFoldDB" id="A0AAP2DHG5"/>
<evidence type="ECO:0000313" key="4">
    <source>
        <dbReference type="Proteomes" id="UP001319200"/>
    </source>
</evidence>
<dbReference type="PANTHER" id="PTHR43037">
    <property type="entry name" value="UNNAMED PRODUCT-RELATED"/>
    <property type="match status" value="1"/>
</dbReference>
<reference evidence="3 4" key="1">
    <citation type="submission" date="2021-05" db="EMBL/GenBank/DDBJ databases">
        <title>A Polyphasic approach of four new species of the genus Ohtaekwangia: Ohtaekwangia histidinii sp. nov., Ohtaekwangia cretensis sp. nov., Ohtaekwangia indiensis sp. nov., Ohtaekwangia reichenbachii sp. nov. from diverse environment.</title>
        <authorList>
            <person name="Octaviana S."/>
        </authorList>
    </citation>
    <scope>NUCLEOTIDE SEQUENCE [LARGE SCALE GENOMIC DNA]</scope>
    <source>
        <strain evidence="3 4">PWU4</strain>
    </source>
</reference>
<organism evidence="3 4">
    <name type="scientific">Chryseosolibacter histidini</name>
    <dbReference type="NCBI Taxonomy" id="2782349"/>
    <lineage>
        <taxon>Bacteria</taxon>
        <taxon>Pseudomonadati</taxon>
        <taxon>Bacteroidota</taxon>
        <taxon>Cytophagia</taxon>
        <taxon>Cytophagales</taxon>
        <taxon>Chryseotaleaceae</taxon>
        <taxon>Chryseosolibacter</taxon>
    </lineage>
</organism>
<name>A0AAP2DHG5_9BACT</name>
<dbReference type="RefSeq" id="WP_254160262.1">
    <property type="nucleotide sequence ID" value="NZ_JAHESF010000002.1"/>
</dbReference>
<dbReference type="Proteomes" id="UP001319200">
    <property type="component" value="Unassembled WGS sequence"/>
</dbReference>
<feature type="signal peptide" evidence="2">
    <location>
        <begin position="1"/>
        <end position="18"/>
    </location>
</feature>
<dbReference type="InterPro" id="IPR000801">
    <property type="entry name" value="Esterase-like"/>
</dbReference>